<sequence length="608" mass="68918">MRMNPNIPTNIQLTPQQQIQQQMLLRANDRYQYRIKKLMNSHTLYVAVLFMFGVLQFIGLAFFTRGFLLSRQVLSDQATCLSQQGSEQCFQPHHFNKTLMLVIDALRFDFVIPVNESDPAFHTNYHNNFPVLHRLFQDQPENSLLLKFIADPPTTTSQRLKGLTTGSLPTIIDAGSNFDADTIDEDNLISQFHQHGKRVAFVGDDTWNALFGPFLHPNLTFPYDSFNVGDLHTVDNGVTEHLFPMLRGELGDWDMLIGHFLGVDHCGHRFGPEHFAMKDKLRQMNDVIEKVIEELDDDTLLVLYGDHGMDPLGNHGGETQDEVEAAIFIYSKQKAFKRLDDESLYDVSGLGKDYRSINQIDLVPTLSLLNGLPIPFNNLGSPIEEAFSYEGLSSLAKSLYIASSQINNYRHHSHELAGDEDANSDFISLDETWGQFNTATTDEEYKQFISDNYAYQMKSLTRCKNLWAKFDLSSIWIGIVIIAVTLVLLIIYSKLIPYVVVNQLNPQFLTSTIAIVFIYSALFISFTVVFKPESLPFVWALVLGIAAGIVNGILAPIMNRYSVPWLFRQVAENLIQNGWTYFALLLVTMHSLVFASNSLPFFCVHGLD</sequence>
<dbReference type="Proteomes" id="UP001165064">
    <property type="component" value="Unassembled WGS sequence"/>
</dbReference>
<evidence type="ECO:0000313" key="1">
    <source>
        <dbReference type="EMBL" id="GME83058.1"/>
    </source>
</evidence>
<gene>
    <name evidence="1" type="ORF">Amon02_000591900</name>
</gene>
<organism evidence="1 2">
    <name type="scientific">Ambrosiozyma monospora</name>
    <name type="common">Yeast</name>
    <name type="synonym">Endomycopsis monosporus</name>
    <dbReference type="NCBI Taxonomy" id="43982"/>
    <lineage>
        <taxon>Eukaryota</taxon>
        <taxon>Fungi</taxon>
        <taxon>Dikarya</taxon>
        <taxon>Ascomycota</taxon>
        <taxon>Saccharomycotina</taxon>
        <taxon>Pichiomycetes</taxon>
        <taxon>Pichiales</taxon>
        <taxon>Pichiaceae</taxon>
        <taxon>Ambrosiozyma</taxon>
    </lineage>
</organism>
<protein>
    <submittedName>
        <fullName evidence="1">Unnamed protein product</fullName>
    </submittedName>
</protein>
<comment type="caution">
    <text evidence="1">The sequence shown here is derived from an EMBL/GenBank/DDBJ whole genome shotgun (WGS) entry which is preliminary data.</text>
</comment>
<reference evidence="1" key="1">
    <citation type="submission" date="2023-04" db="EMBL/GenBank/DDBJ databases">
        <title>Ambrosiozyma monospora NBRC 10751.</title>
        <authorList>
            <person name="Ichikawa N."/>
            <person name="Sato H."/>
            <person name="Tonouchi N."/>
        </authorList>
    </citation>
    <scope>NUCLEOTIDE SEQUENCE</scope>
    <source>
        <strain evidence="1">NBRC 10751</strain>
    </source>
</reference>
<evidence type="ECO:0000313" key="2">
    <source>
        <dbReference type="Proteomes" id="UP001165064"/>
    </source>
</evidence>
<dbReference type="EMBL" id="BSXS01004479">
    <property type="protein sequence ID" value="GME83058.1"/>
    <property type="molecule type" value="Genomic_DNA"/>
</dbReference>
<accession>A0ACB5T7T7</accession>
<proteinExistence type="predicted"/>
<keyword evidence="2" id="KW-1185">Reference proteome</keyword>
<name>A0ACB5T7T7_AMBMO</name>